<proteinExistence type="predicted"/>
<reference evidence="3" key="1">
    <citation type="journal article" date="2008" name="Nat. Genet.">
        <title>The Pristionchus pacificus genome provides a unique perspective on nematode lifestyle and parasitism.</title>
        <authorList>
            <person name="Dieterich C."/>
            <person name="Clifton S.W."/>
            <person name="Schuster L.N."/>
            <person name="Chinwalla A."/>
            <person name="Delehaunty K."/>
            <person name="Dinkelacker I."/>
            <person name="Fulton L."/>
            <person name="Fulton R."/>
            <person name="Godfrey J."/>
            <person name="Minx P."/>
            <person name="Mitreva M."/>
            <person name="Roeseler W."/>
            <person name="Tian H."/>
            <person name="Witte H."/>
            <person name="Yang S.P."/>
            <person name="Wilson R.K."/>
            <person name="Sommer R.J."/>
        </authorList>
    </citation>
    <scope>NUCLEOTIDE SEQUENCE [LARGE SCALE GENOMIC DNA]</scope>
    <source>
        <strain evidence="3">PS312</strain>
    </source>
</reference>
<dbReference type="Proteomes" id="UP000005239">
    <property type="component" value="Unassembled WGS sequence"/>
</dbReference>
<sequence length="138" mass="15040">MYMPEVEDESEGLAHHRASTACHVVEYLIDGRSIHHVRQMTANRRLVQPENPNDVESSPILESGSMTSDVMAECRGSDAHEGGNEANEQLANVRVTEEGQTRLEVFCVFAVAVIAVTSLRMRPAATPTAPAVAPCIRI</sequence>
<reference evidence="2" key="2">
    <citation type="submission" date="2022-06" db="UniProtKB">
        <authorList>
            <consortium name="EnsemblMetazoa"/>
        </authorList>
    </citation>
    <scope>IDENTIFICATION</scope>
    <source>
        <strain evidence="2">PS312</strain>
    </source>
</reference>
<evidence type="ECO:0000313" key="3">
    <source>
        <dbReference type="Proteomes" id="UP000005239"/>
    </source>
</evidence>
<keyword evidence="3" id="KW-1185">Reference proteome</keyword>
<gene>
    <name evidence="2" type="primary">WBGene00284653</name>
</gene>
<name>A0A2A6CHH3_PRIPA</name>
<protein>
    <submittedName>
        <fullName evidence="2">Uncharacterized protein</fullName>
    </submittedName>
</protein>
<organism evidence="2 3">
    <name type="scientific">Pristionchus pacificus</name>
    <name type="common">Parasitic nematode worm</name>
    <dbReference type="NCBI Taxonomy" id="54126"/>
    <lineage>
        <taxon>Eukaryota</taxon>
        <taxon>Metazoa</taxon>
        <taxon>Ecdysozoa</taxon>
        <taxon>Nematoda</taxon>
        <taxon>Chromadorea</taxon>
        <taxon>Rhabditida</taxon>
        <taxon>Rhabditina</taxon>
        <taxon>Diplogasteromorpha</taxon>
        <taxon>Diplogasteroidea</taxon>
        <taxon>Neodiplogasteridae</taxon>
        <taxon>Pristionchus</taxon>
    </lineage>
</organism>
<evidence type="ECO:0000256" key="1">
    <source>
        <dbReference type="SAM" id="MobiDB-lite"/>
    </source>
</evidence>
<dbReference type="EnsemblMetazoa" id="PPA46284.1">
    <property type="protein sequence ID" value="PPA46284.1"/>
    <property type="gene ID" value="WBGene00284653"/>
</dbReference>
<accession>A0A2A6CHH3</accession>
<accession>A0A8R1V498</accession>
<evidence type="ECO:0000313" key="2">
    <source>
        <dbReference type="EnsemblMetazoa" id="PPA46284.1"/>
    </source>
</evidence>
<feature type="region of interest" description="Disordered" evidence="1">
    <location>
        <begin position="49"/>
        <end position="70"/>
    </location>
</feature>
<dbReference type="AlphaFoldDB" id="A0A2A6CHH3"/>